<organism evidence="1 2">
    <name type="scientific">Littorina saxatilis</name>
    <dbReference type="NCBI Taxonomy" id="31220"/>
    <lineage>
        <taxon>Eukaryota</taxon>
        <taxon>Metazoa</taxon>
        <taxon>Spiralia</taxon>
        <taxon>Lophotrochozoa</taxon>
        <taxon>Mollusca</taxon>
        <taxon>Gastropoda</taxon>
        <taxon>Caenogastropoda</taxon>
        <taxon>Littorinimorpha</taxon>
        <taxon>Littorinoidea</taxon>
        <taxon>Littorinidae</taxon>
        <taxon>Littorina</taxon>
    </lineage>
</organism>
<dbReference type="InterPro" id="IPR029069">
    <property type="entry name" value="HotDog_dom_sf"/>
</dbReference>
<keyword evidence="2" id="KW-1185">Reference proteome</keyword>
<gene>
    <name evidence="1" type="ORF">V1264_008071</name>
</gene>
<protein>
    <submittedName>
        <fullName evidence="1">Uncharacterized protein</fullName>
    </submittedName>
</protein>
<dbReference type="Proteomes" id="UP001374579">
    <property type="component" value="Unassembled WGS sequence"/>
</dbReference>
<reference evidence="1 2" key="1">
    <citation type="submission" date="2024-02" db="EMBL/GenBank/DDBJ databases">
        <title>Chromosome-scale genome assembly of the rough periwinkle Littorina saxatilis.</title>
        <authorList>
            <person name="De Jode A."/>
            <person name="Faria R."/>
            <person name="Formenti G."/>
            <person name="Sims Y."/>
            <person name="Smith T.P."/>
            <person name="Tracey A."/>
            <person name="Wood J.M.D."/>
            <person name="Zagrodzka Z.B."/>
            <person name="Johannesson K."/>
            <person name="Butlin R.K."/>
            <person name="Leder E.H."/>
        </authorList>
    </citation>
    <scope>NUCLEOTIDE SEQUENCE [LARGE SCALE GENOMIC DNA]</scope>
    <source>
        <strain evidence="1">Snail1</strain>
        <tissue evidence="1">Muscle</tissue>
    </source>
</reference>
<accession>A0AAN9ASL4</accession>
<dbReference type="AlphaFoldDB" id="A0AAN9ASL4"/>
<evidence type="ECO:0000313" key="1">
    <source>
        <dbReference type="EMBL" id="KAK7092307.1"/>
    </source>
</evidence>
<dbReference type="PANTHER" id="PTHR34487:SF1">
    <property type="entry name" value="ACYL-ACP THIOESTERASE"/>
    <property type="match status" value="1"/>
</dbReference>
<comment type="caution">
    <text evidence="1">The sequence shown here is derived from an EMBL/GenBank/DDBJ whole genome shotgun (WGS) entry which is preliminary data.</text>
</comment>
<dbReference type="Pfam" id="PF13279">
    <property type="entry name" value="4HBT_2"/>
    <property type="match status" value="2"/>
</dbReference>
<sequence>MMTALRPVEVEVSADQTLSWTHFSHLSYDDFSRTETIQHWKLSKVFESGRYHGLYAGVLDFPKIVNRQFTLFVLGIEYTFHPDLWKVPKGMVFPFKISLEVVDMGRTSVTLFSQLVNTLDGRELATSRCKCVYTDRVTRRPVPWPQWIVHKYTPAINQKRSVDLPKAVPEVSALAYSYKVRVGASDTDINGHTNHGSYVRYCCDAAQAALKAGVLVLTPFHRDINRYPLKEHKIMYVGESAMGDNLQVLLWQPQGHEDTVHMVIRRKGNSDQHPVIVHGYMTFGLTPLTHPRL</sequence>
<proteinExistence type="predicted"/>
<name>A0AAN9ASL4_9CAEN</name>
<evidence type="ECO:0000313" key="2">
    <source>
        <dbReference type="Proteomes" id="UP001374579"/>
    </source>
</evidence>
<dbReference type="CDD" id="cd00586">
    <property type="entry name" value="4HBT"/>
    <property type="match status" value="1"/>
</dbReference>
<dbReference type="EMBL" id="JBAMIC010000021">
    <property type="protein sequence ID" value="KAK7092307.1"/>
    <property type="molecule type" value="Genomic_DNA"/>
</dbReference>
<dbReference type="PANTHER" id="PTHR34487">
    <property type="entry name" value="ACYL-ACP THIOESTERASE"/>
    <property type="match status" value="1"/>
</dbReference>
<dbReference type="Gene3D" id="3.10.129.10">
    <property type="entry name" value="Hotdog Thioesterase"/>
    <property type="match status" value="2"/>
</dbReference>
<dbReference type="SUPFAM" id="SSF54637">
    <property type="entry name" value="Thioesterase/thiol ester dehydrase-isomerase"/>
    <property type="match status" value="2"/>
</dbReference>